<protein>
    <recommendedName>
        <fullName evidence="4">BESS domain-containing protein</fullName>
    </recommendedName>
</protein>
<evidence type="ECO:0008006" key="4">
    <source>
        <dbReference type="Google" id="ProtNLM"/>
    </source>
</evidence>
<evidence type="ECO:0000256" key="1">
    <source>
        <dbReference type="SAM" id="MobiDB-lite"/>
    </source>
</evidence>
<organism evidence="2 3">
    <name type="scientific">Acanthoscelides obtectus</name>
    <name type="common">Bean weevil</name>
    <name type="synonym">Bruchus obtectus</name>
    <dbReference type="NCBI Taxonomy" id="200917"/>
    <lineage>
        <taxon>Eukaryota</taxon>
        <taxon>Metazoa</taxon>
        <taxon>Ecdysozoa</taxon>
        <taxon>Arthropoda</taxon>
        <taxon>Hexapoda</taxon>
        <taxon>Insecta</taxon>
        <taxon>Pterygota</taxon>
        <taxon>Neoptera</taxon>
        <taxon>Endopterygota</taxon>
        <taxon>Coleoptera</taxon>
        <taxon>Polyphaga</taxon>
        <taxon>Cucujiformia</taxon>
        <taxon>Chrysomeloidea</taxon>
        <taxon>Chrysomelidae</taxon>
        <taxon>Bruchinae</taxon>
        <taxon>Bruchini</taxon>
        <taxon>Acanthoscelides</taxon>
    </lineage>
</organism>
<proteinExistence type="predicted"/>
<feature type="region of interest" description="Disordered" evidence="1">
    <location>
        <begin position="1"/>
        <end position="76"/>
    </location>
</feature>
<feature type="compositionally biased region" description="Basic and acidic residues" evidence="1">
    <location>
        <begin position="24"/>
        <end position="36"/>
    </location>
</feature>
<dbReference type="EMBL" id="CAKOFQ010008023">
    <property type="protein sequence ID" value="CAH2010984.1"/>
    <property type="molecule type" value="Genomic_DNA"/>
</dbReference>
<sequence>MQENIQDDTQNNGQEVTQDEIQEDIQHSFDDTHKNMQENTQRQMQKKDNAEQHRPKNIQTPKPKKSRHDSTLELLNKREDERSLVYKKKLEKHSPLQPSAIRKFFDSMADVVETFQLRDQADIRLKICQLVTEREIQLTQQTPYVAAPVSSDNSSAKTVSTHYVATPMTSDESNTPQTLYVSTPMPSTDDSNFTWL</sequence>
<comment type="caution">
    <text evidence="2">The sequence shown here is derived from an EMBL/GenBank/DDBJ whole genome shotgun (WGS) entry which is preliminary data.</text>
</comment>
<name>A0A9P0M842_ACAOB</name>
<reference evidence="2" key="1">
    <citation type="submission" date="2022-03" db="EMBL/GenBank/DDBJ databases">
        <authorList>
            <person name="Sayadi A."/>
        </authorList>
    </citation>
    <scope>NUCLEOTIDE SEQUENCE</scope>
</reference>
<accession>A0A9P0M842</accession>
<feature type="compositionally biased region" description="Polar residues" evidence="1">
    <location>
        <begin position="1"/>
        <end position="16"/>
    </location>
</feature>
<dbReference type="Proteomes" id="UP001152888">
    <property type="component" value="Unassembled WGS sequence"/>
</dbReference>
<feature type="compositionally biased region" description="Basic and acidic residues" evidence="1">
    <location>
        <begin position="45"/>
        <end position="54"/>
    </location>
</feature>
<evidence type="ECO:0000313" key="2">
    <source>
        <dbReference type="EMBL" id="CAH2010984.1"/>
    </source>
</evidence>
<feature type="region of interest" description="Disordered" evidence="1">
    <location>
        <begin position="167"/>
        <end position="196"/>
    </location>
</feature>
<evidence type="ECO:0000313" key="3">
    <source>
        <dbReference type="Proteomes" id="UP001152888"/>
    </source>
</evidence>
<dbReference type="AlphaFoldDB" id="A0A9P0M842"/>
<gene>
    <name evidence="2" type="ORF">ACAOBT_LOCUS31888</name>
</gene>
<dbReference type="OrthoDB" id="10051975at2759"/>
<keyword evidence="3" id="KW-1185">Reference proteome</keyword>